<dbReference type="SUPFAM" id="SSF57701">
    <property type="entry name" value="Zn2/Cys6 DNA-binding domain"/>
    <property type="match status" value="1"/>
</dbReference>
<dbReference type="Gene3D" id="4.10.240.10">
    <property type="entry name" value="Zn(2)-C6 fungal-type DNA-binding domain"/>
    <property type="match status" value="1"/>
</dbReference>
<keyword evidence="5" id="KW-1185">Reference proteome</keyword>
<gene>
    <name evidence="4" type="ORF">L207DRAFT_518914</name>
</gene>
<dbReference type="InterPro" id="IPR001138">
    <property type="entry name" value="Zn2Cys6_DnaBD"/>
</dbReference>
<dbReference type="InterPro" id="IPR007219">
    <property type="entry name" value="XnlR_reg_dom"/>
</dbReference>
<dbReference type="InterPro" id="IPR036864">
    <property type="entry name" value="Zn2-C6_fun-type_DNA-bd_sf"/>
</dbReference>
<dbReference type="AlphaFoldDB" id="A0A2J6R0L9"/>
<dbReference type="GO" id="GO:0006351">
    <property type="term" value="P:DNA-templated transcription"/>
    <property type="evidence" value="ECO:0007669"/>
    <property type="project" value="InterPro"/>
</dbReference>
<evidence type="ECO:0000313" key="4">
    <source>
        <dbReference type="EMBL" id="PMD32043.1"/>
    </source>
</evidence>
<dbReference type="STRING" id="1149755.A0A2J6R0L9"/>
<dbReference type="PANTHER" id="PTHR31668:SF20">
    <property type="entry name" value="ZN(II)2CYS6 TRANSCRIPTION FACTOR (EUROFUNG)"/>
    <property type="match status" value="1"/>
</dbReference>
<name>A0A2J6R0L9_HYAVF</name>
<dbReference type="PROSITE" id="PS50048">
    <property type="entry name" value="ZN2_CY6_FUNGAL_2"/>
    <property type="match status" value="1"/>
</dbReference>
<dbReference type="CDD" id="cd00067">
    <property type="entry name" value="GAL4"/>
    <property type="match status" value="1"/>
</dbReference>
<protein>
    <recommendedName>
        <fullName evidence="3">Zn(2)-C6 fungal-type domain-containing protein</fullName>
    </recommendedName>
</protein>
<keyword evidence="1" id="KW-0479">Metal-binding</keyword>
<dbReference type="Pfam" id="PF04082">
    <property type="entry name" value="Fungal_trans"/>
    <property type="match status" value="1"/>
</dbReference>
<organism evidence="4 5">
    <name type="scientific">Hyaloscypha variabilis (strain UAMH 11265 / GT02V1 / F)</name>
    <name type="common">Meliniomyces variabilis</name>
    <dbReference type="NCBI Taxonomy" id="1149755"/>
    <lineage>
        <taxon>Eukaryota</taxon>
        <taxon>Fungi</taxon>
        <taxon>Dikarya</taxon>
        <taxon>Ascomycota</taxon>
        <taxon>Pezizomycotina</taxon>
        <taxon>Leotiomycetes</taxon>
        <taxon>Helotiales</taxon>
        <taxon>Hyaloscyphaceae</taxon>
        <taxon>Hyaloscypha</taxon>
        <taxon>Hyaloscypha variabilis</taxon>
    </lineage>
</organism>
<reference evidence="4 5" key="1">
    <citation type="submission" date="2016-04" db="EMBL/GenBank/DDBJ databases">
        <title>A degradative enzymes factory behind the ericoid mycorrhizal symbiosis.</title>
        <authorList>
            <consortium name="DOE Joint Genome Institute"/>
            <person name="Martino E."/>
            <person name="Morin E."/>
            <person name="Grelet G."/>
            <person name="Kuo A."/>
            <person name="Kohler A."/>
            <person name="Daghino S."/>
            <person name="Barry K."/>
            <person name="Choi C."/>
            <person name="Cichocki N."/>
            <person name="Clum A."/>
            <person name="Copeland A."/>
            <person name="Hainaut M."/>
            <person name="Haridas S."/>
            <person name="Labutti K."/>
            <person name="Lindquist E."/>
            <person name="Lipzen A."/>
            <person name="Khouja H.-R."/>
            <person name="Murat C."/>
            <person name="Ohm R."/>
            <person name="Olson A."/>
            <person name="Spatafora J."/>
            <person name="Veneault-Fourrey C."/>
            <person name="Henrissat B."/>
            <person name="Grigoriev I."/>
            <person name="Martin F."/>
            <person name="Perotto S."/>
        </authorList>
    </citation>
    <scope>NUCLEOTIDE SEQUENCE [LARGE SCALE GENOMIC DNA]</scope>
    <source>
        <strain evidence="4 5">F</strain>
    </source>
</reference>
<dbReference type="SMART" id="SM00066">
    <property type="entry name" value="GAL4"/>
    <property type="match status" value="1"/>
</dbReference>
<proteinExistence type="predicted"/>
<evidence type="ECO:0000256" key="2">
    <source>
        <dbReference type="ARBA" id="ARBA00023242"/>
    </source>
</evidence>
<dbReference type="EMBL" id="KZ613960">
    <property type="protein sequence ID" value="PMD32043.1"/>
    <property type="molecule type" value="Genomic_DNA"/>
</dbReference>
<dbReference type="InterPro" id="IPR050797">
    <property type="entry name" value="Carb_Metab_Trans_Reg"/>
</dbReference>
<dbReference type="GO" id="GO:0008270">
    <property type="term" value="F:zinc ion binding"/>
    <property type="evidence" value="ECO:0007669"/>
    <property type="project" value="InterPro"/>
</dbReference>
<keyword evidence="2" id="KW-0539">Nucleus</keyword>
<dbReference type="Proteomes" id="UP000235786">
    <property type="component" value="Unassembled WGS sequence"/>
</dbReference>
<sequence length="549" mass="61225">MPSQPLGLRRKPPKVKQACDCCHTRKIRCDGEEPCANCVGAELRCSYIIVPKKTGPKGPRVRTLPRAYGRLKELPANVNGITARGVSPPIAPQNTAQRQWPVGSSLDQARGFKPSPLCSSEIIGRCVYGFFAHKYPIMPILDREQVYASLPNLHSHPEQYGLITALCAAIILQPEILGPPGASEGRLNADQLPSSEFFISETCRARQYCNHIETPTLAAVQTSFFLFAALFSVGKDNSAWFYIREAMTLLQLQHFHEEDTYSAMTDPQYVTYCKRTFWLLFITERAYALQRHRPLTLQRTIDLPTLHPNPEATILSGFLDLVSLFQNIDDTFLSLWNLSPASSTTLSPESLVHLQEILELALPDVFDRTEIQQADLLVSRQWLKTIVWQLCVSKGLLSSSSANESMSFNYPVTIARDVVLTSRLLPQRAFEANGIGILEKVFDIGCSLADILLLHPSSMQSSGLEIGPKDYLIELLRILRTVSGGSSKYLRLLTEKADECLHVKIRGSLSESESSNDINVIEEIDDENFEQEGVEAMFYDSVCTSLGVL</sequence>
<dbReference type="PANTHER" id="PTHR31668">
    <property type="entry name" value="GLUCOSE TRANSPORT TRANSCRIPTION REGULATOR RGT1-RELATED-RELATED"/>
    <property type="match status" value="1"/>
</dbReference>
<evidence type="ECO:0000259" key="3">
    <source>
        <dbReference type="PROSITE" id="PS50048"/>
    </source>
</evidence>
<dbReference type="PROSITE" id="PS00463">
    <property type="entry name" value="ZN2_CY6_FUNGAL_1"/>
    <property type="match status" value="1"/>
</dbReference>
<evidence type="ECO:0000313" key="5">
    <source>
        <dbReference type="Proteomes" id="UP000235786"/>
    </source>
</evidence>
<feature type="domain" description="Zn(2)-C6 fungal-type" evidence="3">
    <location>
        <begin position="18"/>
        <end position="47"/>
    </location>
</feature>
<dbReference type="OrthoDB" id="271595at2759"/>
<dbReference type="GO" id="GO:0000981">
    <property type="term" value="F:DNA-binding transcription factor activity, RNA polymerase II-specific"/>
    <property type="evidence" value="ECO:0007669"/>
    <property type="project" value="InterPro"/>
</dbReference>
<accession>A0A2J6R0L9</accession>
<dbReference type="CDD" id="cd12148">
    <property type="entry name" value="fungal_TF_MHR"/>
    <property type="match status" value="1"/>
</dbReference>
<dbReference type="Pfam" id="PF00172">
    <property type="entry name" value="Zn_clus"/>
    <property type="match status" value="1"/>
</dbReference>
<evidence type="ECO:0000256" key="1">
    <source>
        <dbReference type="ARBA" id="ARBA00022723"/>
    </source>
</evidence>
<dbReference type="GO" id="GO:0003677">
    <property type="term" value="F:DNA binding"/>
    <property type="evidence" value="ECO:0007669"/>
    <property type="project" value="InterPro"/>
</dbReference>